<evidence type="ECO:0000313" key="2">
    <source>
        <dbReference type="Proteomes" id="UP001059041"/>
    </source>
</evidence>
<dbReference type="Proteomes" id="UP001059041">
    <property type="component" value="Linkage Group LG10"/>
</dbReference>
<dbReference type="AlphaFoldDB" id="A0A9W7TXP7"/>
<comment type="caution">
    <text evidence="1">The sequence shown here is derived from an EMBL/GenBank/DDBJ whole genome shotgun (WGS) entry which is preliminary data.</text>
</comment>
<gene>
    <name evidence="1" type="ORF">IRJ41_009977</name>
</gene>
<sequence length="49" mass="5726">MSTWRKSPKFWRSEKIHISAQLRSDAVKVLLSLLHQHCCFLPDGNTVFL</sequence>
<proteinExistence type="predicted"/>
<evidence type="ECO:0000313" key="1">
    <source>
        <dbReference type="EMBL" id="KAI7804429.1"/>
    </source>
</evidence>
<organism evidence="1 2">
    <name type="scientific">Triplophysa rosa</name>
    <name type="common">Cave loach</name>
    <dbReference type="NCBI Taxonomy" id="992332"/>
    <lineage>
        <taxon>Eukaryota</taxon>
        <taxon>Metazoa</taxon>
        <taxon>Chordata</taxon>
        <taxon>Craniata</taxon>
        <taxon>Vertebrata</taxon>
        <taxon>Euteleostomi</taxon>
        <taxon>Actinopterygii</taxon>
        <taxon>Neopterygii</taxon>
        <taxon>Teleostei</taxon>
        <taxon>Ostariophysi</taxon>
        <taxon>Cypriniformes</taxon>
        <taxon>Nemacheilidae</taxon>
        <taxon>Triplophysa</taxon>
    </lineage>
</organism>
<protein>
    <submittedName>
        <fullName evidence="1">Uncharacterized protein</fullName>
    </submittedName>
</protein>
<keyword evidence="2" id="KW-1185">Reference proteome</keyword>
<dbReference type="EMBL" id="JAFHDT010000010">
    <property type="protein sequence ID" value="KAI7804429.1"/>
    <property type="molecule type" value="Genomic_DNA"/>
</dbReference>
<reference evidence="1" key="1">
    <citation type="submission" date="2021-02" db="EMBL/GenBank/DDBJ databases">
        <title>Comparative genomics reveals that relaxation of natural selection precedes convergent phenotypic evolution of cavefish.</title>
        <authorList>
            <person name="Peng Z."/>
        </authorList>
    </citation>
    <scope>NUCLEOTIDE SEQUENCE</scope>
    <source>
        <tissue evidence="1">Muscle</tissue>
    </source>
</reference>
<accession>A0A9W7TXP7</accession>
<name>A0A9W7TXP7_TRIRA</name>